<dbReference type="PANTHER" id="PTHR45815">
    <property type="entry name" value="PROTEIN DISULFIDE-ISOMERASE A6"/>
    <property type="match status" value="1"/>
</dbReference>
<feature type="region of interest" description="Disordered" evidence="7">
    <location>
        <begin position="249"/>
        <end position="336"/>
    </location>
</feature>
<evidence type="ECO:0000259" key="9">
    <source>
        <dbReference type="PROSITE" id="PS51352"/>
    </source>
</evidence>
<dbReference type="AlphaFoldDB" id="A0A9P4US28"/>
<dbReference type="CDD" id="cd03002">
    <property type="entry name" value="PDI_a_MPD1_like"/>
    <property type="match status" value="1"/>
</dbReference>
<dbReference type="GO" id="GO:0003756">
    <property type="term" value="F:protein disulfide isomerase activity"/>
    <property type="evidence" value="ECO:0007669"/>
    <property type="project" value="UniProtKB-EC"/>
</dbReference>
<dbReference type="InterPro" id="IPR057305">
    <property type="entry name" value="Thioredox_PDIA6_C"/>
</dbReference>
<dbReference type="OrthoDB" id="10264505at2759"/>
<dbReference type="Proteomes" id="UP000799441">
    <property type="component" value="Unassembled WGS sequence"/>
</dbReference>
<feature type="compositionally biased region" description="Low complexity" evidence="7">
    <location>
        <begin position="276"/>
        <end position="298"/>
    </location>
</feature>
<dbReference type="SUPFAM" id="SSF52833">
    <property type="entry name" value="Thioredoxin-like"/>
    <property type="match status" value="2"/>
</dbReference>
<dbReference type="GO" id="GO:0034976">
    <property type="term" value="P:response to endoplasmic reticulum stress"/>
    <property type="evidence" value="ECO:0007669"/>
    <property type="project" value="TreeGrafter"/>
</dbReference>
<evidence type="ECO:0000313" key="11">
    <source>
        <dbReference type="Proteomes" id="UP000799441"/>
    </source>
</evidence>
<keyword evidence="5" id="KW-0413">Isomerase</keyword>
<evidence type="ECO:0000256" key="3">
    <source>
        <dbReference type="ARBA" id="ARBA00012723"/>
    </source>
</evidence>
<feature type="signal peptide" evidence="8">
    <location>
        <begin position="1"/>
        <end position="23"/>
    </location>
</feature>
<feature type="compositionally biased region" description="Basic and acidic residues" evidence="7">
    <location>
        <begin position="516"/>
        <end position="528"/>
    </location>
</feature>
<comment type="catalytic activity">
    <reaction evidence="1">
        <text>Catalyzes the rearrangement of -S-S- bonds in proteins.</text>
        <dbReference type="EC" id="5.3.4.1"/>
    </reaction>
</comment>
<dbReference type="EC" id="5.3.4.1" evidence="3"/>
<evidence type="ECO:0000256" key="2">
    <source>
        <dbReference type="ARBA" id="ARBA00004319"/>
    </source>
</evidence>
<protein>
    <recommendedName>
        <fullName evidence="3">protein disulfide-isomerase</fullName>
        <ecNumber evidence="3">5.3.4.1</ecNumber>
    </recommendedName>
</protein>
<evidence type="ECO:0000256" key="6">
    <source>
        <dbReference type="ARBA" id="ARBA00023284"/>
    </source>
</evidence>
<feature type="region of interest" description="Disordered" evidence="7">
    <location>
        <begin position="514"/>
        <end position="540"/>
    </location>
</feature>
<dbReference type="GO" id="GO:0015035">
    <property type="term" value="F:protein-disulfide reductase activity"/>
    <property type="evidence" value="ECO:0007669"/>
    <property type="project" value="TreeGrafter"/>
</dbReference>
<feature type="compositionally biased region" description="Polar residues" evidence="7">
    <location>
        <begin position="299"/>
        <end position="315"/>
    </location>
</feature>
<dbReference type="GO" id="GO:0005788">
    <property type="term" value="C:endoplasmic reticulum lumen"/>
    <property type="evidence" value="ECO:0007669"/>
    <property type="project" value="UniProtKB-SubCell"/>
</dbReference>
<dbReference type="PANTHER" id="PTHR45815:SF3">
    <property type="entry name" value="PROTEIN DISULFIDE-ISOMERASE A6"/>
    <property type="match status" value="1"/>
</dbReference>
<dbReference type="InterPro" id="IPR017937">
    <property type="entry name" value="Thioredoxin_CS"/>
</dbReference>
<keyword evidence="6" id="KW-0676">Redox-active center</keyword>
<dbReference type="PROSITE" id="PS51352">
    <property type="entry name" value="THIOREDOXIN_2"/>
    <property type="match status" value="1"/>
</dbReference>
<keyword evidence="8" id="KW-0732">Signal</keyword>
<comment type="caution">
    <text evidence="10">The sequence shown here is derived from an EMBL/GenBank/DDBJ whole genome shotgun (WGS) entry which is preliminary data.</text>
</comment>
<evidence type="ECO:0000313" key="10">
    <source>
        <dbReference type="EMBL" id="KAF2723226.1"/>
    </source>
</evidence>
<evidence type="ECO:0000256" key="7">
    <source>
        <dbReference type="SAM" id="MobiDB-lite"/>
    </source>
</evidence>
<dbReference type="InterPro" id="IPR013766">
    <property type="entry name" value="Thioredoxin_domain"/>
</dbReference>
<keyword evidence="4" id="KW-1015">Disulfide bond</keyword>
<organism evidence="10 11">
    <name type="scientific">Polychaeton citri CBS 116435</name>
    <dbReference type="NCBI Taxonomy" id="1314669"/>
    <lineage>
        <taxon>Eukaryota</taxon>
        <taxon>Fungi</taxon>
        <taxon>Dikarya</taxon>
        <taxon>Ascomycota</taxon>
        <taxon>Pezizomycotina</taxon>
        <taxon>Dothideomycetes</taxon>
        <taxon>Dothideomycetidae</taxon>
        <taxon>Capnodiales</taxon>
        <taxon>Capnodiaceae</taxon>
        <taxon>Polychaeton</taxon>
    </lineage>
</organism>
<dbReference type="Gene3D" id="3.40.30.10">
    <property type="entry name" value="Glutaredoxin"/>
    <property type="match status" value="2"/>
</dbReference>
<feature type="chain" id="PRO_5040197627" description="protein disulfide-isomerase" evidence="8">
    <location>
        <begin position="24"/>
        <end position="540"/>
    </location>
</feature>
<evidence type="ECO:0000256" key="8">
    <source>
        <dbReference type="SAM" id="SignalP"/>
    </source>
</evidence>
<reference evidence="10" key="1">
    <citation type="journal article" date="2020" name="Stud. Mycol.">
        <title>101 Dothideomycetes genomes: a test case for predicting lifestyles and emergence of pathogens.</title>
        <authorList>
            <person name="Haridas S."/>
            <person name="Albert R."/>
            <person name="Binder M."/>
            <person name="Bloem J."/>
            <person name="Labutti K."/>
            <person name="Salamov A."/>
            <person name="Andreopoulos B."/>
            <person name="Baker S."/>
            <person name="Barry K."/>
            <person name="Bills G."/>
            <person name="Bluhm B."/>
            <person name="Cannon C."/>
            <person name="Castanera R."/>
            <person name="Culley D."/>
            <person name="Daum C."/>
            <person name="Ezra D."/>
            <person name="Gonzalez J."/>
            <person name="Henrissat B."/>
            <person name="Kuo A."/>
            <person name="Liang C."/>
            <person name="Lipzen A."/>
            <person name="Lutzoni F."/>
            <person name="Magnuson J."/>
            <person name="Mondo S."/>
            <person name="Nolan M."/>
            <person name="Ohm R."/>
            <person name="Pangilinan J."/>
            <person name="Park H.-J."/>
            <person name="Ramirez L."/>
            <person name="Alfaro M."/>
            <person name="Sun H."/>
            <person name="Tritt A."/>
            <person name="Yoshinaga Y."/>
            <person name="Zwiers L.-H."/>
            <person name="Turgeon B."/>
            <person name="Goodwin S."/>
            <person name="Spatafora J."/>
            <person name="Crous P."/>
            <person name="Grigoriev I."/>
        </authorList>
    </citation>
    <scope>NUCLEOTIDE SEQUENCE</scope>
    <source>
        <strain evidence="10">CBS 116435</strain>
    </source>
</reference>
<keyword evidence="11" id="KW-1185">Reference proteome</keyword>
<comment type="subcellular location">
    <subcellularLocation>
        <location evidence="2">Endoplasmic reticulum lumen</location>
    </subcellularLocation>
</comment>
<dbReference type="PROSITE" id="PS00194">
    <property type="entry name" value="THIOREDOXIN_1"/>
    <property type="match status" value="1"/>
</dbReference>
<dbReference type="InterPro" id="IPR036249">
    <property type="entry name" value="Thioredoxin-like_sf"/>
</dbReference>
<dbReference type="PRINTS" id="PR00421">
    <property type="entry name" value="THIOREDOXIN"/>
</dbReference>
<evidence type="ECO:0000256" key="5">
    <source>
        <dbReference type="ARBA" id="ARBA00023235"/>
    </source>
</evidence>
<proteinExistence type="predicted"/>
<evidence type="ECO:0000256" key="4">
    <source>
        <dbReference type="ARBA" id="ARBA00023157"/>
    </source>
</evidence>
<dbReference type="EMBL" id="MU003777">
    <property type="protein sequence ID" value="KAF2723226.1"/>
    <property type="molecule type" value="Genomic_DNA"/>
</dbReference>
<feature type="domain" description="Thioredoxin" evidence="9">
    <location>
        <begin position="22"/>
        <end position="149"/>
    </location>
</feature>
<name>A0A9P4US28_9PEZI</name>
<dbReference type="Pfam" id="PF24541">
    <property type="entry name" value="Thioredox_PDIA6_C"/>
    <property type="match status" value="1"/>
</dbReference>
<accession>A0A9P4US28</accession>
<sequence>MVHINSLAAAAASLLLLPSTCLAAGLYTKKSAVLNVDARSYDSLIAKSNYTSIVEFYAPWCGHCQNLKPAYEKAAESLKGQAKVAAVNCDDEENKQFCGSMGVKGFPTLKIVRPGKLKENGRRGRPAVEDYQGARSAKAIVDVVRDKMVNHVKRLKDGEYESWVGQGEDRPKAILFSDKGTVSALIKAVAIDFLGVVDVAQIRDKEKQACEAFGVKEFPSLVLLPGSGKEAVTFDGSLEKSAIVKFLSQAAEPNPDPAPSKKASKSPSGKKEKSASSKFSKASASQASSEAASGAASQTAETLEDSSNPTESPNPRVQGEQKPIKVPDEPAPPISSLHDGLSLQQKCLNDKAGTCILLLLPEALATEATIRAVMSLSEIHHKHEQSGRNLFPFYQLPTTNSQASALRRLLKLSDDAALIATNGKRAWYREYPSETYTYGEIESWIDSIRMGEGKKEKLSTNLIIPASQLPTEPVEIKMEDDNIDAMRAAWKQSMPEGVDVDFEEIDDVEYEAMMKAAEKRGQEEEQKKKQQQQQDEHDEL</sequence>
<evidence type="ECO:0000256" key="1">
    <source>
        <dbReference type="ARBA" id="ARBA00001182"/>
    </source>
</evidence>
<dbReference type="Pfam" id="PF00085">
    <property type="entry name" value="Thioredoxin"/>
    <property type="match status" value="1"/>
</dbReference>
<gene>
    <name evidence="10" type="ORF">K431DRAFT_26796</name>
</gene>